<reference evidence="9" key="2">
    <citation type="journal article" date="2020" name="Appl. Environ. Microbiol.">
        <title>Multiple intercontinental introductions associated with the emergence of a plant pathogen in Europe.</title>
        <authorList>
            <person name="Landa B.B."/>
            <person name="Castillo A.I."/>
            <person name="Giampetruzzi A."/>
            <person name="Kahn A."/>
            <person name="Roman-Ecija M."/>
            <person name="Velasco-Amo M.P."/>
            <person name="Navas-Cortes J.A."/>
            <person name="Marco-Noales E."/>
            <person name="Barbe S."/>
            <person name="Moralejo E."/>
            <person name="Coletta-Filho H.D."/>
            <person name="Saldarelli P."/>
            <person name="Saponari M."/>
            <person name="Almeida R.P.P."/>
        </authorList>
    </citation>
    <scope>NUCLEOTIDE SEQUENCE</scope>
    <source>
        <strain evidence="9">XYL1981</strain>
    </source>
</reference>
<dbReference type="SUPFAM" id="SSF53720">
    <property type="entry name" value="ALDH-like"/>
    <property type="match status" value="1"/>
</dbReference>
<evidence type="ECO:0000256" key="6">
    <source>
        <dbReference type="ARBA" id="ARBA00049024"/>
    </source>
</evidence>
<dbReference type="EC" id="1.2.1.41" evidence="7"/>
<dbReference type="EMBL" id="VDCJ01000347">
    <property type="protein sequence ID" value="MRU24064.1"/>
    <property type="molecule type" value="Genomic_DNA"/>
</dbReference>
<dbReference type="CDD" id="cd07079">
    <property type="entry name" value="ALDH_F18-19_ProA-GPR"/>
    <property type="match status" value="1"/>
</dbReference>
<dbReference type="GO" id="GO:0004350">
    <property type="term" value="F:glutamate-5-semialdehyde dehydrogenase activity"/>
    <property type="evidence" value="ECO:0007669"/>
    <property type="project" value="UniProtKB-UniRule"/>
</dbReference>
<organism evidence="9 10">
    <name type="scientific">Xylella fastidiosa subsp. multiplex</name>
    <dbReference type="NCBI Taxonomy" id="644357"/>
    <lineage>
        <taxon>Bacteria</taxon>
        <taxon>Pseudomonadati</taxon>
        <taxon>Pseudomonadota</taxon>
        <taxon>Gammaproteobacteria</taxon>
        <taxon>Lysobacterales</taxon>
        <taxon>Lysobacteraceae</taxon>
        <taxon>Xylella</taxon>
    </lineage>
</organism>
<dbReference type="InterPro" id="IPR020593">
    <property type="entry name" value="G-glutamylP_reductase_CS"/>
</dbReference>
<dbReference type="GO" id="GO:0055129">
    <property type="term" value="P:L-proline biosynthetic process"/>
    <property type="evidence" value="ECO:0007669"/>
    <property type="project" value="UniProtKB-UniRule"/>
</dbReference>
<dbReference type="InterPro" id="IPR016163">
    <property type="entry name" value="Ald_DH_C"/>
</dbReference>
<dbReference type="PANTHER" id="PTHR11063:SF8">
    <property type="entry name" value="DELTA-1-PYRROLINE-5-CARBOXYLATE SYNTHASE"/>
    <property type="match status" value="1"/>
</dbReference>
<comment type="pathway">
    <text evidence="1 7">Amino-acid biosynthesis; L-proline biosynthesis; L-glutamate 5-semialdehyde from L-glutamate: step 2/2.</text>
</comment>
<accession>A0A9Q4MIJ7</accession>
<dbReference type="PROSITE" id="PS01223">
    <property type="entry name" value="PROA"/>
    <property type="match status" value="1"/>
</dbReference>
<evidence type="ECO:0000256" key="4">
    <source>
        <dbReference type="ARBA" id="ARBA00022857"/>
    </source>
</evidence>
<evidence type="ECO:0000256" key="5">
    <source>
        <dbReference type="ARBA" id="ARBA00023002"/>
    </source>
</evidence>
<name>A0A9Q4MIJ7_XYLFS</name>
<dbReference type="FunFam" id="3.40.309.10:FF:000006">
    <property type="entry name" value="Gamma-glutamyl phosphate reductase"/>
    <property type="match status" value="1"/>
</dbReference>
<evidence type="ECO:0000256" key="3">
    <source>
        <dbReference type="ARBA" id="ARBA00022650"/>
    </source>
</evidence>
<proteinExistence type="inferred from homology"/>
<dbReference type="Pfam" id="PF00171">
    <property type="entry name" value="Aldedh"/>
    <property type="match status" value="1"/>
</dbReference>
<dbReference type="InterPro" id="IPR012134">
    <property type="entry name" value="Glu-5-SA_DH"/>
</dbReference>
<comment type="similarity">
    <text evidence="7">Belongs to the gamma-glutamyl phosphate reductase family.</text>
</comment>
<dbReference type="NCBIfam" id="NF001221">
    <property type="entry name" value="PRK00197.1"/>
    <property type="match status" value="1"/>
</dbReference>
<reference evidence="9" key="1">
    <citation type="submission" date="2019-05" db="EMBL/GenBank/DDBJ databases">
        <authorList>
            <person name="Castillo A."/>
            <person name="Giampetruzzi A."/>
            <person name="Landa B."/>
            <person name="Saponari M."/>
            <person name="Almeida R.P.P."/>
            <person name="Moralejo E."/>
            <person name="Marco-Noales E."/>
            <person name="Velasco-Amo M.P."/>
            <person name="Roman-Ecija M."/>
            <person name="Navarro I."/>
            <person name="Monterde A."/>
            <person name="Barbe S."/>
        </authorList>
    </citation>
    <scope>NUCLEOTIDE SEQUENCE</scope>
    <source>
        <strain evidence="9">XYL1981</strain>
    </source>
</reference>
<dbReference type="RefSeq" id="WP_012337615.1">
    <property type="nucleotide sequence ID" value="NZ_CP047134.1"/>
</dbReference>
<comment type="function">
    <text evidence="7">Catalyzes the NADPH-dependent reduction of L-glutamate 5-phosphate into L-glutamate 5-semialdehyde and phosphate. The product spontaneously undergoes cyclization to form 1-pyrroline-5-carboxylate.</text>
</comment>
<evidence type="ECO:0000313" key="10">
    <source>
        <dbReference type="Proteomes" id="UP000474061"/>
    </source>
</evidence>
<dbReference type="Proteomes" id="UP000474061">
    <property type="component" value="Unassembled WGS sequence"/>
</dbReference>
<feature type="domain" description="Aldehyde dehydrogenase" evidence="8">
    <location>
        <begin position="10"/>
        <end position="281"/>
    </location>
</feature>
<dbReference type="InterPro" id="IPR000965">
    <property type="entry name" value="GPR_dom"/>
</dbReference>
<comment type="caution">
    <text evidence="9">The sequence shown here is derived from an EMBL/GenBank/DDBJ whole genome shotgun (WGS) entry which is preliminary data.</text>
</comment>
<keyword evidence="3 7" id="KW-0641">Proline biosynthesis</keyword>
<keyword evidence="4 7" id="KW-0521">NADP</keyword>
<dbReference type="SMR" id="A0A9Q4MIJ7"/>
<evidence type="ECO:0000259" key="8">
    <source>
        <dbReference type="Pfam" id="PF00171"/>
    </source>
</evidence>
<keyword evidence="2 7" id="KW-0028">Amino-acid biosynthesis</keyword>
<evidence type="ECO:0000256" key="2">
    <source>
        <dbReference type="ARBA" id="ARBA00022605"/>
    </source>
</evidence>
<dbReference type="InterPro" id="IPR016162">
    <property type="entry name" value="Ald_DH_N"/>
</dbReference>
<dbReference type="Gene3D" id="3.40.309.10">
    <property type="entry name" value="Aldehyde Dehydrogenase, Chain A, domain 2"/>
    <property type="match status" value="1"/>
</dbReference>
<keyword evidence="7" id="KW-0963">Cytoplasm</keyword>
<dbReference type="InterPro" id="IPR015590">
    <property type="entry name" value="Aldehyde_DH_dom"/>
</dbReference>
<comment type="subcellular location">
    <subcellularLocation>
        <location evidence="7">Cytoplasm</location>
    </subcellularLocation>
</comment>
<comment type="catalytic activity">
    <reaction evidence="6 7">
        <text>L-glutamate 5-semialdehyde + phosphate + NADP(+) = L-glutamyl 5-phosphate + NADPH + H(+)</text>
        <dbReference type="Rhea" id="RHEA:19541"/>
        <dbReference type="ChEBI" id="CHEBI:15378"/>
        <dbReference type="ChEBI" id="CHEBI:43474"/>
        <dbReference type="ChEBI" id="CHEBI:57783"/>
        <dbReference type="ChEBI" id="CHEBI:58066"/>
        <dbReference type="ChEBI" id="CHEBI:58274"/>
        <dbReference type="ChEBI" id="CHEBI:58349"/>
        <dbReference type="EC" id="1.2.1.41"/>
    </reaction>
</comment>
<dbReference type="GO" id="GO:0005737">
    <property type="term" value="C:cytoplasm"/>
    <property type="evidence" value="ECO:0007669"/>
    <property type="project" value="UniProtKB-SubCell"/>
</dbReference>
<dbReference type="AlphaFoldDB" id="A0A9Q4MIJ7"/>
<evidence type="ECO:0000256" key="1">
    <source>
        <dbReference type="ARBA" id="ARBA00004985"/>
    </source>
</evidence>
<sequence length="435" mass="46777">MPHIRHLAQQCRDAARILATLSTDAKRRLLETMATALNTDAATILAANAADLDTARTQQVGTAMLDRLALDPQRLAAMADALRDIAALPDPVGQVTRDDRRPNGIHIQKIRVPLGVIAMIYEARPNVTADAAALCIKAGNGIILRGGSEAIRSNIAIATALQRALRLASLPETALILVQDMARHTMLELLQLSDLIDLVIPRGGEGLIRFVAEHARIPVIKHYKGVCHQFVDASADIEMAIRLLIDGKTTRPAACNALETLLVHTDIAPRFLPAAAAALRPYGVQLRGDHATCTLLPDVLLATDADYAAEYLDLILAIRIVPNLDAALEHIRRYGSDHTEVIVTADPAHADTFVQQLHSAVVMVNASSRFSDGGALGLGAEIGISTTRLHAYGPMGLDALTVERFVVRGQGQVRHCPLIHLHRDVSVANMPPITS</sequence>
<gene>
    <name evidence="7" type="primary">proA</name>
    <name evidence="9" type="ORF">FG476_08265</name>
</gene>
<dbReference type="HAMAP" id="MF_00412">
    <property type="entry name" value="ProA"/>
    <property type="match status" value="1"/>
</dbReference>
<dbReference type="GO" id="GO:0050661">
    <property type="term" value="F:NADP binding"/>
    <property type="evidence" value="ECO:0007669"/>
    <property type="project" value="InterPro"/>
</dbReference>
<evidence type="ECO:0000256" key="7">
    <source>
        <dbReference type="HAMAP-Rule" id="MF_00412"/>
    </source>
</evidence>
<dbReference type="NCBIfam" id="TIGR00407">
    <property type="entry name" value="proA"/>
    <property type="match status" value="1"/>
</dbReference>
<dbReference type="PIRSF" id="PIRSF000151">
    <property type="entry name" value="GPR"/>
    <property type="match status" value="1"/>
</dbReference>
<dbReference type="InterPro" id="IPR016161">
    <property type="entry name" value="Ald_DH/histidinol_DH"/>
</dbReference>
<evidence type="ECO:0000313" key="9">
    <source>
        <dbReference type="EMBL" id="MRU24064.1"/>
    </source>
</evidence>
<dbReference type="PANTHER" id="PTHR11063">
    <property type="entry name" value="GLUTAMATE SEMIALDEHYDE DEHYDROGENASE"/>
    <property type="match status" value="1"/>
</dbReference>
<dbReference type="Gene3D" id="3.40.605.10">
    <property type="entry name" value="Aldehyde Dehydrogenase, Chain A, domain 1"/>
    <property type="match status" value="1"/>
</dbReference>
<protein>
    <recommendedName>
        <fullName evidence="7">Gamma-glutamyl phosphate reductase</fullName>
        <shortName evidence="7">GPR</shortName>
        <ecNumber evidence="7">1.2.1.41</ecNumber>
    </recommendedName>
    <alternativeName>
        <fullName evidence="7">Glutamate-5-semialdehyde dehydrogenase</fullName>
    </alternativeName>
    <alternativeName>
        <fullName evidence="7">Glutamyl-gamma-semialdehyde dehydrogenase</fullName>
        <shortName evidence="7">GSA dehydrogenase</shortName>
    </alternativeName>
</protein>
<keyword evidence="5 7" id="KW-0560">Oxidoreductase</keyword>